<dbReference type="Pfam" id="PF02466">
    <property type="entry name" value="Tim17"/>
    <property type="match status" value="1"/>
</dbReference>
<dbReference type="Proteomes" id="UP000001514">
    <property type="component" value="Unassembled WGS sequence"/>
</dbReference>
<evidence type="ECO:0000313" key="8">
    <source>
        <dbReference type="Proteomes" id="UP000001514"/>
    </source>
</evidence>
<evidence type="ECO:0000256" key="5">
    <source>
        <dbReference type="SAM" id="Phobius"/>
    </source>
</evidence>
<sequence>RDFLDDLVFFSGAGFLTGAFVGGATAVMDCLRFGDASDTLKLRINQILNMAGHRGRKAGASLGTVGFVYASLHNGLVCARGRDDPASFIAATAGTGAIFRSAAGIRPASVAGASGGLIAA</sequence>
<dbReference type="Gramene" id="EFJ36330">
    <property type="protein sequence ID" value="EFJ36330"/>
    <property type="gene ID" value="SELMODRAFT_5548"/>
</dbReference>
<dbReference type="Gramene" id="EFJ09537">
    <property type="protein sequence ID" value="EFJ09537"/>
    <property type="gene ID" value="SELMODRAFT_5547"/>
</dbReference>
<dbReference type="STRING" id="88036.D8QUQ0"/>
<dbReference type="EMBL" id="GL377567">
    <property type="protein sequence ID" value="EFJ36330.1"/>
    <property type="molecule type" value="Genomic_DNA"/>
</dbReference>
<keyword evidence="3 5" id="KW-1133">Transmembrane helix</keyword>
<comment type="subcellular location">
    <subcellularLocation>
        <location evidence="1">Membrane</location>
        <topology evidence="1">Multi-pass membrane protein</topology>
    </subcellularLocation>
</comment>
<proteinExistence type="predicted"/>
<evidence type="ECO:0000256" key="3">
    <source>
        <dbReference type="ARBA" id="ARBA00022989"/>
    </source>
</evidence>
<evidence type="ECO:0000256" key="2">
    <source>
        <dbReference type="ARBA" id="ARBA00022692"/>
    </source>
</evidence>
<organism evidence="8">
    <name type="scientific">Selaginella moellendorffii</name>
    <name type="common">Spikemoss</name>
    <dbReference type="NCBI Taxonomy" id="88036"/>
    <lineage>
        <taxon>Eukaryota</taxon>
        <taxon>Viridiplantae</taxon>
        <taxon>Streptophyta</taxon>
        <taxon>Embryophyta</taxon>
        <taxon>Tracheophyta</taxon>
        <taxon>Lycopodiopsida</taxon>
        <taxon>Selaginellales</taxon>
        <taxon>Selaginellaceae</taxon>
        <taxon>Selaginella</taxon>
    </lineage>
</organism>
<dbReference type="eggNOG" id="KOG3324">
    <property type="taxonomic scope" value="Eukaryota"/>
</dbReference>
<evidence type="ECO:0008006" key="9">
    <source>
        <dbReference type="Google" id="ProtNLM"/>
    </source>
</evidence>
<dbReference type="EMBL" id="GL377662">
    <property type="protein sequence ID" value="EFJ09537.1"/>
    <property type="molecule type" value="Genomic_DNA"/>
</dbReference>
<dbReference type="InParanoid" id="D8QUQ0"/>
<feature type="non-terminal residue" evidence="7">
    <location>
        <position position="1"/>
    </location>
</feature>
<keyword evidence="4 5" id="KW-0472">Membrane</keyword>
<evidence type="ECO:0000313" key="6">
    <source>
        <dbReference type="EMBL" id="EFJ09537.1"/>
    </source>
</evidence>
<evidence type="ECO:0000313" key="7">
    <source>
        <dbReference type="EMBL" id="EFJ36330.1"/>
    </source>
</evidence>
<dbReference type="OrthoDB" id="159299at2759"/>
<accession>D8QUQ0</accession>
<name>D8QUQ0_SELML</name>
<dbReference type="GO" id="GO:0008320">
    <property type="term" value="F:protein transmembrane transporter activity"/>
    <property type="evidence" value="ECO:0000318"/>
    <property type="project" value="GO_Central"/>
</dbReference>
<evidence type="ECO:0000256" key="4">
    <source>
        <dbReference type="ARBA" id="ARBA00023136"/>
    </source>
</evidence>
<reference evidence="7 8" key="1">
    <citation type="journal article" date="2011" name="Science">
        <title>The Selaginella genome identifies genetic changes associated with the evolution of vascular plants.</title>
        <authorList>
            <person name="Banks J.A."/>
            <person name="Nishiyama T."/>
            <person name="Hasebe M."/>
            <person name="Bowman J.L."/>
            <person name="Gribskov M."/>
            <person name="dePamphilis C."/>
            <person name="Albert V.A."/>
            <person name="Aono N."/>
            <person name="Aoyama T."/>
            <person name="Ambrose B.A."/>
            <person name="Ashton N.W."/>
            <person name="Axtell M.J."/>
            <person name="Barker E."/>
            <person name="Barker M.S."/>
            <person name="Bennetzen J.L."/>
            <person name="Bonawitz N.D."/>
            <person name="Chapple C."/>
            <person name="Cheng C."/>
            <person name="Correa L.G."/>
            <person name="Dacre M."/>
            <person name="DeBarry J."/>
            <person name="Dreyer I."/>
            <person name="Elias M."/>
            <person name="Engstrom E.M."/>
            <person name="Estelle M."/>
            <person name="Feng L."/>
            <person name="Finet C."/>
            <person name="Floyd S.K."/>
            <person name="Frommer W.B."/>
            <person name="Fujita T."/>
            <person name="Gramzow L."/>
            <person name="Gutensohn M."/>
            <person name="Harholt J."/>
            <person name="Hattori M."/>
            <person name="Heyl A."/>
            <person name="Hirai T."/>
            <person name="Hiwatashi Y."/>
            <person name="Ishikawa M."/>
            <person name="Iwata M."/>
            <person name="Karol K.G."/>
            <person name="Koehler B."/>
            <person name="Kolukisaoglu U."/>
            <person name="Kubo M."/>
            <person name="Kurata T."/>
            <person name="Lalonde S."/>
            <person name="Li K."/>
            <person name="Li Y."/>
            <person name="Litt A."/>
            <person name="Lyons E."/>
            <person name="Manning G."/>
            <person name="Maruyama T."/>
            <person name="Michael T.P."/>
            <person name="Mikami K."/>
            <person name="Miyazaki S."/>
            <person name="Morinaga S."/>
            <person name="Murata T."/>
            <person name="Mueller-Roeber B."/>
            <person name="Nelson D.R."/>
            <person name="Obara M."/>
            <person name="Oguri Y."/>
            <person name="Olmstead R.G."/>
            <person name="Onodera N."/>
            <person name="Petersen B.L."/>
            <person name="Pils B."/>
            <person name="Prigge M."/>
            <person name="Rensing S.A."/>
            <person name="Riano-Pachon D.M."/>
            <person name="Roberts A.W."/>
            <person name="Sato Y."/>
            <person name="Scheller H.V."/>
            <person name="Schulz B."/>
            <person name="Schulz C."/>
            <person name="Shakirov E.V."/>
            <person name="Shibagaki N."/>
            <person name="Shinohara N."/>
            <person name="Shippen D.E."/>
            <person name="Soerensen I."/>
            <person name="Sotooka R."/>
            <person name="Sugimoto N."/>
            <person name="Sugita M."/>
            <person name="Sumikawa N."/>
            <person name="Tanurdzic M."/>
            <person name="Theissen G."/>
            <person name="Ulvskov P."/>
            <person name="Wakazuki S."/>
            <person name="Weng J.K."/>
            <person name="Willats W.W."/>
            <person name="Wipf D."/>
            <person name="Wolf P.G."/>
            <person name="Yang L."/>
            <person name="Zimmer A.D."/>
            <person name="Zhu Q."/>
            <person name="Mitros T."/>
            <person name="Hellsten U."/>
            <person name="Loque D."/>
            <person name="Otillar R."/>
            <person name="Salamov A."/>
            <person name="Schmutz J."/>
            <person name="Shapiro H."/>
            <person name="Lindquist E."/>
            <person name="Lucas S."/>
            <person name="Rokhsar D."/>
            <person name="Grigoriev I.V."/>
        </authorList>
    </citation>
    <scope>NUCLEOTIDE SEQUENCE [LARGE SCALE GENOMIC DNA]</scope>
</reference>
<feature type="non-terminal residue" evidence="7">
    <location>
        <position position="120"/>
    </location>
</feature>
<dbReference type="HOGENOM" id="CLU_2055776_0_0_1"/>
<dbReference type="GO" id="GO:0030150">
    <property type="term" value="P:protein import into mitochondrial matrix"/>
    <property type="evidence" value="ECO:0000318"/>
    <property type="project" value="GO_Central"/>
</dbReference>
<protein>
    <recommendedName>
        <fullName evidence="9">Mitochondrial import inner membrane translocase subunit TIM22</fullName>
    </recommendedName>
</protein>
<keyword evidence="8" id="KW-1185">Reference proteome</keyword>
<evidence type="ECO:0000256" key="1">
    <source>
        <dbReference type="ARBA" id="ARBA00004141"/>
    </source>
</evidence>
<dbReference type="InterPro" id="IPR045238">
    <property type="entry name" value="Tim23-like"/>
</dbReference>
<dbReference type="KEGG" id="smo:SELMODRAFT_5548"/>
<dbReference type="GO" id="GO:0005744">
    <property type="term" value="C:TIM23 mitochondrial import inner membrane translocase complex"/>
    <property type="evidence" value="ECO:0000318"/>
    <property type="project" value="GO_Central"/>
</dbReference>
<dbReference type="PANTHER" id="PTHR15371">
    <property type="entry name" value="TIM23"/>
    <property type="match status" value="1"/>
</dbReference>
<dbReference type="PANTHER" id="PTHR15371:SF0">
    <property type="entry name" value="SD19278P"/>
    <property type="match status" value="1"/>
</dbReference>
<feature type="transmembrane region" description="Helical" evidence="5">
    <location>
        <begin position="7"/>
        <end position="28"/>
    </location>
</feature>
<dbReference type="AlphaFoldDB" id="D8QUQ0"/>
<dbReference type="KEGG" id="smo:SELMODRAFT_5547"/>
<gene>
    <name evidence="6" type="ORF">SELMODRAFT_5547</name>
    <name evidence="7" type="ORF">SELMODRAFT_5548</name>
</gene>
<keyword evidence="2 5" id="KW-0812">Transmembrane</keyword>